<dbReference type="InterPro" id="IPR007210">
    <property type="entry name" value="ABC_Gly_betaine_transp_sub-bd"/>
</dbReference>
<evidence type="ECO:0000313" key="3">
    <source>
        <dbReference type="Proteomes" id="UP000461595"/>
    </source>
</evidence>
<dbReference type="Proteomes" id="UP000461595">
    <property type="component" value="Unassembled WGS sequence"/>
</dbReference>
<evidence type="ECO:0000313" key="2">
    <source>
        <dbReference type="EMBL" id="MVX59734.1"/>
    </source>
</evidence>
<dbReference type="InterPro" id="IPR058089">
    <property type="entry name" value="EgtUBC_SBD"/>
</dbReference>
<dbReference type="SUPFAM" id="SSF53850">
    <property type="entry name" value="Periplasmic binding protein-like II"/>
    <property type="match status" value="1"/>
</dbReference>
<dbReference type="EMBL" id="WSRS01000127">
    <property type="protein sequence ID" value="MVX59734.1"/>
    <property type="molecule type" value="Genomic_DNA"/>
</dbReference>
<dbReference type="OrthoDB" id="9801163at2"/>
<organism evidence="2 3">
    <name type="scientific">Streptococcus danieliae</name>
    <dbReference type="NCBI Taxonomy" id="747656"/>
    <lineage>
        <taxon>Bacteria</taxon>
        <taxon>Bacillati</taxon>
        <taxon>Bacillota</taxon>
        <taxon>Bacilli</taxon>
        <taxon>Lactobacillales</taxon>
        <taxon>Streptococcaceae</taxon>
        <taxon>Streptococcus</taxon>
    </lineage>
</organism>
<name>A0A7X3GBG1_9STRE</name>
<proteinExistence type="predicted"/>
<dbReference type="GO" id="GO:0022857">
    <property type="term" value="F:transmembrane transporter activity"/>
    <property type="evidence" value="ECO:0007669"/>
    <property type="project" value="InterPro"/>
</dbReference>
<evidence type="ECO:0000259" key="1">
    <source>
        <dbReference type="Pfam" id="PF04069"/>
    </source>
</evidence>
<sequence length="224" mass="25470">MDEHEMFAIKRTIGVCFANKIWYSLDPINYCVKGILLIIKREARLLSQPLKPMEYQNTYALAVSQTFAKKHQLAKISDLAKIQSQLQAGFSLEFNDRPDGYLGLEKVYGLNFKVNTMEPSLRYQAIQTGAVNLIDAYSTDSQLKQYNLFVLEDDRQLFPPYQGAPLMRADLLEKHPELEGILNQLAGKITASQMSEMNYQVDVEGKTAASVAHDYLVKEKLLQK</sequence>
<reference evidence="2 3" key="1">
    <citation type="submission" date="2019-12" db="EMBL/GenBank/DDBJ databases">
        <title>Microbes associate with the intestines of laboratory mice.</title>
        <authorList>
            <person name="Navarre W."/>
            <person name="Wong E."/>
        </authorList>
    </citation>
    <scope>NUCLEOTIDE SEQUENCE [LARGE SCALE GENOMIC DNA]</scope>
    <source>
        <strain evidence="2 3">NM51_B2-22</strain>
    </source>
</reference>
<comment type="caution">
    <text evidence="2">The sequence shown here is derived from an EMBL/GenBank/DDBJ whole genome shotgun (WGS) entry which is preliminary data.</text>
</comment>
<dbReference type="Pfam" id="PF04069">
    <property type="entry name" value="OpuAC"/>
    <property type="match status" value="1"/>
</dbReference>
<feature type="domain" description="ABC-type glycine betaine transport system substrate-binding" evidence="1">
    <location>
        <begin position="49"/>
        <end position="216"/>
    </location>
</feature>
<dbReference type="Gene3D" id="3.40.190.10">
    <property type="entry name" value="Periplasmic binding protein-like II"/>
    <property type="match status" value="2"/>
</dbReference>
<protein>
    <recommendedName>
        <fullName evidence="1">ABC-type glycine betaine transport system substrate-binding domain-containing protein</fullName>
    </recommendedName>
</protein>
<dbReference type="AlphaFoldDB" id="A0A7X3GBG1"/>
<accession>A0A7X3GBG1</accession>
<dbReference type="CDD" id="cd13610">
    <property type="entry name" value="PBP2_ChoS"/>
    <property type="match status" value="1"/>
</dbReference>
<dbReference type="GO" id="GO:0043190">
    <property type="term" value="C:ATP-binding cassette (ABC) transporter complex"/>
    <property type="evidence" value="ECO:0007669"/>
    <property type="project" value="InterPro"/>
</dbReference>
<gene>
    <name evidence="2" type="ORF">E5983_08870</name>
</gene>